<dbReference type="Gene3D" id="3.90.1150.10">
    <property type="entry name" value="Aspartate Aminotransferase, domain 1"/>
    <property type="match status" value="1"/>
</dbReference>
<organism evidence="4 5">
    <name type="scientific">Paracoccus kondratievae</name>
    <dbReference type="NCBI Taxonomy" id="135740"/>
    <lineage>
        <taxon>Bacteria</taxon>
        <taxon>Pseudomonadati</taxon>
        <taxon>Pseudomonadota</taxon>
        <taxon>Alphaproteobacteria</taxon>
        <taxon>Rhodobacterales</taxon>
        <taxon>Paracoccaceae</taxon>
        <taxon>Paracoccus</taxon>
    </lineage>
</organism>
<comment type="caution">
    <text evidence="4">The sequence shown here is derived from an EMBL/GenBank/DDBJ whole genome shotgun (WGS) entry which is preliminary data.</text>
</comment>
<dbReference type="GO" id="GO:0008483">
    <property type="term" value="F:transaminase activity"/>
    <property type="evidence" value="ECO:0007669"/>
    <property type="project" value="UniProtKB-KW"/>
</dbReference>
<proteinExistence type="inferred from homology"/>
<protein>
    <recommendedName>
        <fullName evidence="6">Aminotransferase class III-fold pyridoxal phosphate-dependent enzyme</fullName>
    </recommendedName>
</protein>
<dbReference type="AlphaFoldDB" id="A0AAD3NZ77"/>
<sequence length="135" mass="14010">MGGTYAGNPLAVAAALVVPEVIAAEDLCARAEEIGLAIRGRLQKLAGRFPAIGDVRGLGAMNAFGLVRTDDPSQPDPQLTAVIVAEAEARGLILLSCGTRYNVIRLLPPLTIPEDQLSEALDILEASIEAALVPA</sequence>
<evidence type="ECO:0000256" key="2">
    <source>
        <dbReference type="ARBA" id="ARBA00008954"/>
    </source>
</evidence>
<evidence type="ECO:0008006" key="6">
    <source>
        <dbReference type="Google" id="ProtNLM"/>
    </source>
</evidence>
<evidence type="ECO:0000256" key="3">
    <source>
        <dbReference type="ARBA" id="ARBA00022576"/>
    </source>
</evidence>
<keyword evidence="5" id="KW-1185">Reference proteome</keyword>
<reference evidence="4" key="1">
    <citation type="journal article" date="2014" name="Int. J. Syst. Evol. Microbiol.">
        <title>Complete genome sequence of Corynebacterium casei LMG S-19264T (=DSM 44701T), isolated from a smear-ripened cheese.</title>
        <authorList>
            <consortium name="US DOE Joint Genome Institute (JGI-PGF)"/>
            <person name="Walter F."/>
            <person name="Albersmeier A."/>
            <person name="Kalinowski J."/>
            <person name="Ruckert C."/>
        </authorList>
    </citation>
    <scope>NUCLEOTIDE SEQUENCE</scope>
    <source>
        <strain evidence="4">VKM B-2222</strain>
    </source>
</reference>
<keyword evidence="3" id="KW-0808">Transferase</keyword>
<comment type="cofactor">
    <cofactor evidence="1">
        <name>pyridoxal 5'-phosphate</name>
        <dbReference type="ChEBI" id="CHEBI:597326"/>
    </cofactor>
</comment>
<reference evidence="4" key="2">
    <citation type="submission" date="2023-01" db="EMBL/GenBank/DDBJ databases">
        <authorList>
            <person name="Sun Q."/>
            <person name="Evtushenko L."/>
        </authorList>
    </citation>
    <scope>NUCLEOTIDE SEQUENCE</scope>
    <source>
        <strain evidence="4">VKM B-2222</strain>
    </source>
</reference>
<dbReference type="PANTHER" id="PTHR11986:SF58">
    <property type="entry name" value="LEUCINE_METHIONINE RACEMASE"/>
    <property type="match status" value="1"/>
</dbReference>
<evidence type="ECO:0000256" key="1">
    <source>
        <dbReference type="ARBA" id="ARBA00001933"/>
    </source>
</evidence>
<dbReference type="GO" id="GO:0042802">
    <property type="term" value="F:identical protein binding"/>
    <property type="evidence" value="ECO:0007669"/>
    <property type="project" value="TreeGrafter"/>
</dbReference>
<dbReference type="InterPro" id="IPR050103">
    <property type="entry name" value="Class-III_PLP-dep_AT"/>
</dbReference>
<dbReference type="EMBL" id="BSFH01000028">
    <property type="protein sequence ID" value="GLK64508.1"/>
    <property type="molecule type" value="Genomic_DNA"/>
</dbReference>
<name>A0AAD3NZ77_9RHOB</name>
<gene>
    <name evidence="4" type="ORF">GCM10017635_19790</name>
</gene>
<evidence type="ECO:0000313" key="5">
    <source>
        <dbReference type="Proteomes" id="UP001143349"/>
    </source>
</evidence>
<dbReference type="InterPro" id="IPR015422">
    <property type="entry name" value="PyrdxlP-dep_Trfase_small"/>
</dbReference>
<dbReference type="Pfam" id="PF00202">
    <property type="entry name" value="Aminotran_3"/>
    <property type="match status" value="1"/>
</dbReference>
<dbReference type="InterPro" id="IPR005814">
    <property type="entry name" value="Aminotrans_3"/>
</dbReference>
<comment type="similarity">
    <text evidence="2">Belongs to the class-III pyridoxal-phosphate-dependent aminotransferase family.</text>
</comment>
<dbReference type="SUPFAM" id="SSF53383">
    <property type="entry name" value="PLP-dependent transferases"/>
    <property type="match status" value="1"/>
</dbReference>
<accession>A0AAD3NZ77</accession>
<dbReference type="PANTHER" id="PTHR11986">
    <property type="entry name" value="AMINOTRANSFERASE CLASS III"/>
    <property type="match status" value="1"/>
</dbReference>
<dbReference type="GO" id="GO:0030170">
    <property type="term" value="F:pyridoxal phosphate binding"/>
    <property type="evidence" value="ECO:0007669"/>
    <property type="project" value="InterPro"/>
</dbReference>
<dbReference type="InterPro" id="IPR015424">
    <property type="entry name" value="PyrdxlP-dep_Trfase"/>
</dbReference>
<dbReference type="Proteomes" id="UP001143349">
    <property type="component" value="Unassembled WGS sequence"/>
</dbReference>
<evidence type="ECO:0000313" key="4">
    <source>
        <dbReference type="EMBL" id="GLK64508.1"/>
    </source>
</evidence>
<keyword evidence="3" id="KW-0032">Aminotransferase</keyword>